<reference evidence="2 3" key="1">
    <citation type="submission" date="2020-02" db="EMBL/GenBank/DDBJ databases">
        <title>Bacillus aquiflavi sp. nov., isolated from yellow water of strong flavor Chinese baijiu in Yibin region of China.</title>
        <authorList>
            <person name="Xie J."/>
        </authorList>
    </citation>
    <scope>NUCLEOTIDE SEQUENCE [LARGE SCALE GENOMIC DNA]</scope>
    <source>
        <strain evidence="2 3">3H-10</strain>
    </source>
</reference>
<evidence type="ECO:0000313" key="4">
    <source>
        <dbReference type="Proteomes" id="UP000570010"/>
    </source>
</evidence>
<evidence type="ECO:0000313" key="2">
    <source>
        <dbReference type="EMBL" id="NEY79978.1"/>
    </source>
</evidence>
<comment type="caution">
    <text evidence="2">The sequence shown here is derived from an EMBL/GenBank/DDBJ whole genome shotgun (WGS) entry which is preliminary data.</text>
</comment>
<sequence>MKIVNELTQLLQDVYDHPISFEILTETLSSMIKKEFSAIFPIASWNRIDWTVSMMSKIKLNEEDISKIPFILELKGFKNFPVYIFWGYGNDPLIKTKLTNKLLEKITELASFRSDLYIFCPRQKYVIEFFHDGSINIGWIKCEK</sequence>
<dbReference type="Proteomes" id="UP000472971">
    <property type="component" value="Unassembled WGS sequence"/>
</dbReference>
<accession>A0A6B3VS25</accession>
<dbReference type="EMBL" id="JACEIO010000001">
    <property type="protein sequence ID" value="MBA4535602.1"/>
    <property type="molecule type" value="Genomic_DNA"/>
</dbReference>
<dbReference type="Pfam" id="PF24172">
    <property type="entry name" value="CdiI_ImmP"/>
    <property type="match status" value="1"/>
</dbReference>
<dbReference type="AlphaFoldDB" id="A0A6B3VS25"/>
<dbReference type="EMBL" id="JAAIWN010000001">
    <property type="protein sequence ID" value="NEY79978.1"/>
    <property type="molecule type" value="Genomic_DNA"/>
</dbReference>
<evidence type="ECO:0000313" key="3">
    <source>
        <dbReference type="Proteomes" id="UP000472971"/>
    </source>
</evidence>
<organism evidence="2 3">
    <name type="scientific">Bacillus aquiflavi</name>
    <dbReference type="NCBI Taxonomy" id="2672567"/>
    <lineage>
        <taxon>Bacteria</taxon>
        <taxon>Bacillati</taxon>
        <taxon>Bacillota</taxon>
        <taxon>Bacilli</taxon>
        <taxon>Bacillales</taxon>
        <taxon>Bacillaceae</taxon>
        <taxon>Bacillus</taxon>
    </lineage>
</organism>
<protein>
    <submittedName>
        <fullName evidence="2">Uncharacterized protein</fullName>
    </submittedName>
</protein>
<keyword evidence="3" id="KW-1185">Reference proteome</keyword>
<dbReference type="InterPro" id="IPR049585">
    <property type="entry name" value="CdiI_EcoliA0-like"/>
</dbReference>
<dbReference type="Proteomes" id="UP000570010">
    <property type="component" value="Unassembled WGS sequence"/>
</dbReference>
<dbReference type="RefSeq" id="WP_163238894.1">
    <property type="nucleotide sequence ID" value="NZ_CP082780.1"/>
</dbReference>
<reference evidence="1 4" key="2">
    <citation type="submission" date="2020-07" db="EMBL/GenBank/DDBJ databases">
        <authorList>
            <person name="Feng H."/>
        </authorList>
    </citation>
    <scope>NUCLEOTIDE SEQUENCE [LARGE SCALE GENOMIC DNA]</scope>
    <source>
        <strain evidence="4">s-12</strain>
        <strain evidence="1">S-12</strain>
    </source>
</reference>
<name>A0A6B3VS25_9BACI</name>
<evidence type="ECO:0000313" key="1">
    <source>
        <dbReference type="EMBL" id="MBA4535602.1"/>
    </source>
</evidence>
<dbReference type="CDD" id="cd20693">
    <property type="entry name" value="CdiI_EcoliA0-like"/>
    <property type="match status" value="1"/>
</dbReference>
<gene>
    <name evidence="2" type="ORF">G4D64_00270</name>
    <name evidence="1" type="ORF">H1Z61_00270</name>
</gene>
<proteinExistence type="predicted"/>